<gene>
    <name evidence="1" type="ORF">SMTD_LOCUS18512</name>
</gene>
<proteinExistence type="predicted"/>
<dbReference type="Proteomes" id="UP000269396">
    <property type="component" value="Unassembled WGS sequence"/>
</dbReference>
<evidence type="ECO:0000313" key="2">
    <source>
        <dbReference type="Proteomes" id="UP000269396"/>
    </source>
</evidence>
<dbReference type="EMBL" id="UZAL01040615">
    <property type="protein sequence ID" value="VDP77286.1"/>
    <property type="molecule type" value="Genomic_DNA"/>
</dbReference>
<sequence length="82" mass="8690">MLSMYDSRSLGKGIRSRAGELESDLLTSFERDGLPGCPEPSLLSTLLPSMSLKLGSVSISTGKSNVGSLRRPYKTGSLLASK</sequence>
<organism evidence="1 2">
    <name type="scientific">Schistosoma mattheei</name>
    <dbReference type="NCBI Taxonomy" id="31246"/>
    <lineage>
        <taxon>Eukaryota</taxon>
        <taxon>Metazoa</taxon>
        <taxon>Spiralia</taxon>
        <taxon>Lophotrochozoa</taxon>
        <taxon>Platyhelminthes</taxon>
        <taxon>Trematoda</taxon>
        <taxon>Digenea</taxon>
        <taxon>Strigeidida</taxon>
        <taxon>Schistosomatoidea</taxon>
        <taxon>Schistosomatidae</taxon>
        <taxon>Schistosoma</taxon>
    </lineage>
</organism>
<dbReference type="AlphaFoldDB" id="A0A3P8KEW3"/>
<reference evidence="1 2" key="1">
    <citation type="submission" date="2018-11" db="EMBL/GenBank/DDBJ databases">
        <authorList>
            <consortium name="Pathogen Informatics"/>
        </authorList>
    </citation>
    <scope>NUCLEOTIDE SEQUENCE [LARGE SCALE GENOMIC DNA]</scope>
    <source>
        <strain>Denwood</strain>
        <strain evidence="2">Zambia</strain>
    </source>
</reference>
<evidence type="ECO:0000313" key="1">
    <source>
        <dbReference type="EMBL" id="VDP77286.1"/>
    </source>
</evidence>
<keyword evidence="2" id="KW-1185">Reference proteome</keyword>
<name>A0A3P8KEW3_9TREM</name>
<protein>
    <submittedName>
        <fullName evidence="1">Uncharacterized protein</fullName>
    </submittedName>
</protein>
<accession>A0A3P8KEW3</accession>